<dbReference type="EMBL" id="SPNV01000169">
    <property type="protein sequence ID" value="KAF5859327.1"/>
    <property type="molecule type" value="Genomic_DNA"/>
</dbReference>
<sequence length="323" mass="36031">MASLSDRKFFVLDFMKTNDGYEPTGFPLQLSEASHIIKMIFAEEGISVPQSSPFSEVVFFEDSVLMQTIACIMQFATKNYAYVKSYNDKTYQGYHTVLVSADNHHSCNIGTVPPFLPSTCSPMGPQALFVHDACNPQGTMLMHLDETSDDYIKDLSDACERYSLHTSLLNMDILSRQRSNSDLFNQDLQPAPLTASSYPNQLAYKDNPDNPTTIRPIPTIEGLHDPEFPYTTDILSVRTLSTDDLNTEMAGFKPTHNRIYSSILESNEHLHSRTSGVKPENDNVTVTLRDVMLHTPKNTSYPNGFGLLTPRSGDNYVSCSEGA</sequence>
<evidence type="ECO:0000313" key="1">
    <source>
        <dbReference type="EMBL" id="KAF5859327.1"/>
    </source>
</evidence>
<organism evidence="1 2">
    <name type="scientific">Petromyces alliaceus</name>
    <name type="common">Aspergillus alliaceus</name>
    <dbReference type="NCBI Taxonomy" id="209559"/>
    <lineage>
        <taxon>Eukaryota</taxon>
        <taxon>Fungi</taxon>
        <taxon>Dikarya</taxon>
        <taxon>Ascomycota</taxon>
        <taxon>Pezizomycotina</taxon>
        <taxon>Eurotiomycetes</taxon>
        <taxon>Eurotiomycetidae</taxon>
        <taxon>Eurotiales</taxon>
        <taxon>Aspergillaceae</taxon>
        <taxon>Aspergillus</taxon>
        <taxon>Aspergillus subgen. Circumdati</taxon>
    </lineage>
</organism>
<dbReference type="AlphaFoldDB" id="A0A8H6A0N5"/>
<comment type="caution">
    <text evidence="1">The sequence shown here is derived from an EMBL/GenBank/DDBJ whole genome shotgun (WGS) entry which is preliminary data.</text>
</comment>
<evidence type="ECO:0000313" key="2">
    <source>
        <dbReference type="Proteomes" id="UP000541154"/>
    </source>
</evidence>
<accession>A0A8H6A0N5</accession>
<reference evidence="1 2" key="1">
    <citation type="submission" date="2019-04" db="EMBL/GenBank/DDBJ databases">
        <title>Aspergillus burnettii sp. nov., novel species from soil in southeast Queensland.</title>
        <authorList>
            <person name="Gilchrist C.L.M."/>
            <person name="Pitt J.I."/>
            <person name="Lange L."/>
            <person name="Lacey H.J."/>
            <person name="Vuong D."/>
            <person name="Midgley D.J."/>
            <person name="Greenfield P."/>
            <person name="Bradbury M."/>
            <person name="Lacey E."/>
            <person name="Busk P.K."/>
            <person name="Pilgaard B."/>
            <person name="Chooi Y.H."/>
            <person name="Piggott A.M."/>
        </authorList>
    </citation>
    <scope>NUCLEOTIDE SEQUENCE [LARGE SCALE GENOMIC DNA]</scope>
    <source>
        <strain evidence="1 2">FRR 5400</strain>
    </source>
</reference>
<proteinExistence type="predicted"/>
<dbReference type="Proteomes" id="UP000541154">
    <property type="component" value="Unassembled WGS sequence"/>
</dbReference>
<keyword evidence="2" id="KW-1185">Reference proteome</keyword>
<gene>
    <name evidence="1" type="ORF">ETB97_002989</name>
</gene>
<protein>
    <submittedName>
        <fullName evidence="1">Uncharacterized protein</fullName>
    </submittedName>
</protein>
<name>A0A8H6A0N5_PETAA</name>